<dbReference type="RefSeq" id="WP_204631197.1">
    <property type="nucleotide sequence ID" value="NZ_BSOC01000003.1"/>
</dbReference>
<evidence type="ECO:0008006" key="4">
    <source>
        <dbReference type="Google" id="ProtNLM"/>
    </source>
</evidence>
<proteinExistence type="predicted"/>
<keyword evidence="1" id="KW-0472">Membrane</keyword>
<evidence type="ECO:0000313" key="3">
    <source>
        <dbReference type="Proteomes" id="UP001430193"/>
    </source>
</evidence>
<accession>A0ABS2KEI8</accession>
<organism evidence="2 3">
    <name type="scientific">Dyella mobilis</name>
    <dbReference type="NCBI Taxonomy" id="1849582"/>
    <lineage>
        <taxon>Bacteria</taxon>
        <taxon>Pseudomonadati</taxon>
        <taxon>Pseudomonadota</taxon>
        <taxon>Gammaproteobacteria</taxon>
        <taxon>Lysobacterales</taxon>
        <taxon>Rhodanobacteraceae</taxon>
        <taxon>Dyella</taxon>
    </lineage>
</organism>
<dbReference type="EMBL" id="JADIKF010000038">
    <property type="protein sequence ID" value="MBM7129579.1"/>
    <property type="molecule type" value="Genomic_DNA"/>
</dbReference>
<keyword evidence="1" id="KW-1133">Transmembrane helix</keyword>
<dbReference type="Proteomes" id="UP001430193">
    <property type="component" value="Unassembled WGS sequence"/>
</dbReference>
<evidence type="ECO:0000256" key="1">
    <source>
        <dbReference type="SAM" id="Phobius"/>
    </source>
</evidence>
<protein>
    <recommendedName>
        <fullName evidence="4">PEP-CTERM protein-sorting domain-containing protein</fullName>
    </recommendedName>
</protein>
<sequence length="126" mass="14003">MGKKASFVLLLLSLVGFLLIPFLLPSVVYTYFFPLPAFDRVLMAYPGQMPLVLGGRDGFSQGSSYHRRDYVLLPSFFLKPKLIKVTQVGDAPPEVTETNETVALSSFLTAIVLGAVAYSRKSRRRE</sequence>
<keyword evidence="1" id="KW-0812">Transmembrane</keyword>
<reference evidence="2" key="1">
    <citation type="submission" date="2020-10" db="EMBL/GenBank/DDBJ databases">
        <title>Phylogeny of dyella-like bacteria.</title>
        <authorList>
            <person name="Fu J."/>
        </authorList>
    </citation>
    <scope>NUCLEOTIDE SEQUENCE</scope>
    <source>
        <strain evidence="2">DHON07</strain>
    </source>
</reference>
<name>A0ABS2KEI8_9GAMM</name>
<keyword evidence="3" id="KW-1185">Reference proteome</keyword>
<feature type="transmembrane region" description="Helical" evidence="1">
    <location>
        <begin position="102"/>
        <end position="119"/>
    </location>
</feature>
<comment type="caution">
    <text evidence="2">The sequence shown here is derived from an EMBL/GenBank/DDBJ whole genome shotgun (WGS) entry which is preliminary data.</text>
</comment>
<evidence type="ECO:0000313" key="2">
    <source>
        <dbReference type="EMBL" id="MBM7129579.1"/>
    </source>
</evidence>
<gene>
    <name evidence="2" type="ORF">ISS99_08585</name>
</gene>